<dbReference type="InterPro" id="IPR015943">
    <property type="entry name" value="WD40/YVTN_repeat-like_dom_sf"/>
</dbReference>
<evidence type="ECO:0000313" key="2">
    <source>
        <dbReference type="Proteomes" id="UP000466442"/>
    </source>
</evidence>
<accession>A0A6A4JF65</accession>
<dbReference type="PANTHER" id="PTHR47822:SF3">
    <property type="entry name" value="ANAPHASE-PROMOTING COMPLEX SUBUNIT 4-LIKE WD40 DOMAIN-CONTAINING PROTEIN"/>
    <property type="match status" value="1"/>
</dbReference>
<dbReference type="InterPro" id="IPR036322">
    <property type="entry name" value="WD40_repeat_dom_sf"/>
</dbReference>
<keyword evidence="2" id="KW-1185">Reference proteome</keyword>
<protein>
    <submittedName>
        <fullName evidence="1">Uncharacterized protein</fullName>
    </submittedName>
</protein>
<dbReference type="EMBL" id="WIXP02000010">
    <property type="protein sequence ID" value="KAF6203933.1"/>
    <property type="molecule type" value="Genomic_DNA"/>
</dbReference>
<dbReference type="OrthoDB" id="361494at2759"/>
<dbReference type="Gene3D" id="2.130.10.10">
    <property type="entry name" value="YVTN repeat-like/Quinoprotein amine dehydrogenase"/>
    <property type="match status" value="2"/>
</dbReference>
<dbReference type="InterPro" id="IPR001680">
    <property type="entry name" value="WD40_rpt"/>
</dbReference>
<sequence length="699" mass="80307">MLKLPNQDLFKAAINRPRKIKDRRARKKDEDASAAEVFYEAGPEDDEFVPPYSTMSKFTKAQRKEFLKLNGRAKISVEKREPMRRMSKFDEIHTSRQSYFSDATAKFYKLKEQQFKMYYHPHHGIYRYGNGKKLTSVFQKTELLGVSCIAVSRDGKDVVVGYGSGDFKLWDRENQIVMAVEPHDRRGRITRIKHFGDPFLKFLACNRSGEIYLFKLKGLKPPKKEFKDEPSEEVLVRARQASHAYARSLRMASRYDDMMKPSSSERNKRLEEEGEIVDNELEKQMRVKPYPFAVATWECYRFGTERGNEIEALDIDRTETKVITAGQDASIRLYDLKTRKVVTTYYGYNKDCNKTYVRPWNSGTMGGEGHYMKVYAAKFSTSKEQVFITGGLDGILKLWDVRCQSSCRNIVGPVVAGDTIDSMDNTIAVGQWTKEGKIMLIDMRTDGYRVLKPLNRWHGGGFPYSLRYFKEAIESGGPLKDDLLLVGGSGYLEIVSISEEEILRGFPDPGHISSIDNYKNLIFSASSEHAFNLHEYFPNIFHGDSDEEAVDEGNLGRMTSVELKEPEPEVPHARIKDIKRLKRTKAPEDSLIKQIKRLMVKSCRKVDLSNEDRAELTKKEEDGEISESSLKNIPLTARKNLKVKAILIDRIADKQMRKLIKKIRKKEMNRKDQKAMKKELLKIQGHIADVDSEESAIVL</sequence>
<dbReference type="SMART" id="SM00320">
    <property type="entry name" value="WD40"/>
    <property type="match status" value="3"/>
</dbReference>
<dbReference type="PROSITE" id="PS50082">
    <property type="entry name" value="WD_REPEATS_2"/>
    <property type="match status" value="2"/>
</dbReference>
<dbReference type="PROSITE" id="PS50294">
    <property type="entry name" value="WD_REPEATS_REGION"/>
    <property type="match status" value="1"/>
</dbReference>
<evidence type="ECO:0000313" key="1">
    <source>
        <dbReference type="EMBL" id="KAF6203933.1"/>
    </source>
</evidence>
<proteinExistence type="predicted"/>
<comment type="caution">
    <text evidence="1">The sequence shown here is derived from an EMBL/GenBank/DDBJ whole genome shotgun (WGS) entry which is preliminary data.</text>
</comment>
<dbReference type="AlphaFoldDB" id="A0A6A4JF65"/>
<organism evidence="1 2">
    <name type="scientific">Apolygus lucorum</name>
    <name type="common">Small green plant bug</name>
    <name type="synonym">Lygocoris lucorum</name>
    <dbReference type="NCBI Taxonomy" id="248454"/>
    <lineage>
        <taxon>Eukaryota</taxon>
        <taxon>Metazoa</taxon>
        <taxon>Ecdysozoa</taxon>
        <taxon>Arthropoda</taxon>
        <taxon>Hexapoda</taxon>
        <taxon>Insecta</taxon>
        <taxon>Pterygota</taxon>
        <taxon>Neoptera</taxon>
        <taxon>Paraneoptera</taxon>
        <taxon>Hemiptera</taxon>
        <taxon>Heteroptera</taxon>
        <taxon>Panheteroptera</taxon>
        <taxon>Cimicomorpha</taxon>
        <taxon>Miridae</taxon>
        <taxon>Mirini</taxon>
        <taxon>Apolygus</taxon>
    </lineage>
</organism>
<gene>
    <name evidence="1" type="ORF">GE061_002271</name>
</gene>
<dbReference type="Proteomes" id="UP000466442">
    <property type="component" value="Unassembled WGS sequence"/>
</dbReference>
<dbReference type="Pfam" id="PF00400">
    <property type="entry name" value="WD40"/>
    <property type="match status" value="1"/>
</dbReference>
<reference evidence="1" key="1">
    <citation type="journal article" date="2021" name="Mol. Ecol. Resour.">
        <title>Apolygus lucorum genome provides insights into omnivorousness and mesophyll feeding.</title>
        <authorList>
            <person name="Liu Y."/>
            <person name="Liu H."/>
            <person name="Wang H."/>
            <person name="Huang T."/>
            <person name="Liu B."/>
            <person name="Yang B."/>
            <person name="Yin L."/>
            <person name="Li B."/>
            <person name="Zhang Y."/>
            <person name="Zhang S."/>
            <person name="Jiang F."/>
            <person name="Zhang X."/>
            <person name="Ren Y."/>
            <person name="Wang B."/>
            <person name="Wang S."/>
            <person name="Lu Y."/>
            <person name="Wu K."/>
            <person name="Fan W."/>
            <person name="Wang G."/>
        </authorList>
    </citation>
    <scope>NUCLEOTIDE SEQUENCE</scope>
    <source>
        <strain evidence="1">12Hb</strain>
    </source>
</reference>
<name>A0A6A4JF65_APOLU</name>
<dbReference type="PANTHER" id="PTHR47822">
    <property type="entry name" value="CARBOHYDRATE BINDING DOMAIN CONTAINING PROTEIN"/>
    <property type="match status" value="1"/>
</dbReference>
<dbReference type="SUPFAM" id="SSF50978">
    <property type="entry name" value="WD40 repeat-like"/>
    <property type="match status" value="1"/>
</dbReference>